<sequence>MATGPPHNYPCQSTLVYLGSRTGGLISSSRLERYWDREKGASEQHPADLLGILIHHAFICDDKDRRRSNELYDGGSRSVCVSWLIVAEDCRLEGINLHRDLTVYHEEPQAVGDLRLGARYFVGGYLAMIEQLGNEFWGS</sequence>
<keyword evidence="2" id="KW-1185">Reference proteome</keyword>
<proteinExistence type="predicted"/>
<organism evidence="1 2">
    <name type="scientific">Penicillium rubens (strain ATCC 28089 / DSM 1075 / NRRL 1951 / Wisconsin 54-1255)</name>
    <name type="common">Penicillium chrysogenum</name>
    <dbReference type="NCBI Taxonomy" id="500485"/>
    <lineage>
        <taxon>Eukaryota</taxon>
        <taxon>Fungi</taxon>
        <taxon>Dikarya</taxon>
        <taxon>Ascomycota</taxon>
        <taxon>Pezizomycotina</taxon>
        <taxon>Eurotiomycetes</taxon>
        <taxon>Eurotiomycetidae</taxon>
        <taxon>Eurotiales</taxon>
        <taxon>Aspergillaceae</taxon>
        <taxon>Penicillium</taxon>
        <taxon>Penicillium chrysogenum species complex</taxon>
    </lineage>
</organism>
<gene>
    <name evidence="1" type="ORF">Pc20g01770</name>
    <name evidence="1" type="ORF">PCH_Pc20g01770</name>
</gene>
<dbReference type="VEuPathDB" id="FungiDB:PCH_Pc20g01770"/>
<dbReference type="Proteomes" id="UP000000724">
    <property type="component" value="Contig Pc00c20"/>
</dbReference>
<reference evidence="1 2" key="1">
    <citation type="journal article" date="2008" name="Nat. Biotechnol.">
        <title>Genome sequencing and analysis of the filamentous fungus Penicillium chrysogenum.</title>
        <authorList>
            <person name="van den Berg M.A."/>
            <person name="Albang R."/>
            <person name="Albermann K."/>
            <person name="Badger J.H."/>
            <person name="Daran J.-M."/>
            <person name="Driessen A.J.M."/>
            <person name="Garcia-Estrada C."/>
            <person name="Fedorova N.D."/>
            <person name="Harris D.M."/>
            <person name="Heijne W.H.M."/>
            <person name="Joardar V.S."/>
            <person name="Kiel J.A.K.W."/>
            <person name="Kovalchuk A."/>
            <person name="Martin J.F."/>
            <person name="Nierman W.C."/>
            <person name="Nijland J.G."/>
            <person name="Pronk J.T."/>
            <person name="Roubos J.A."/>
            <person name="van der Klei I.J."/>
            <person name="van Peij N.N.M.E."/>
            <person name="Veenhuis M."/>
            <person name="von Doehren H."/>
            <person name="Wagner C."/>
            <person name="Wortman J.R."/>
            <person name="Bovenberg R.A.L."/>
        </authorList>
    </citation>
    <scope>NUCLEOTIDE SEQUENCE [LARGE SCALE GENOMIC DNA]</scope>
    <source>
        <strain evidence="2">ATCC 28089 / DSM 1075 / NRRL 1951 / Wisconsin 54-1255</strain>
    </source>
</reference>
<protein>
    <submittedName>
        <fullName evidence="1">Uncharacterized protein</fullName>
    </submittedName>
</protein>
<evidence type="ECO:0000313" key="2">
    <source>
        <dbReference type="Proteomes" id="UP000000724"/>
    </source>
</evidence>
<accession>B6HDR2</accession>
<dbReference type="AlphaFoldDB" id="B6HDR2"/>
<evidence type="ECO:0000313" key="1">
    <source>
        <dbReference type="EMBL" id="CAP85506.1"/>
    </source>
</evidence>
<dbReference type="EMBL" id="AM920435">
    <property type="protein sequence ID" value="CAP85506.1"/>
    <property type="molecule type" value="Genomic_DNA"/>
</dbReference>
<name>B6HDR2_PENRW</name>
<dbReference type="HOGENOM" id="CLU_1845761_0_0_1"/>